<reference evidence="3" key="1">
    <citation type="journal article" date="2012" name="Nat. Biotechnol.">
        <title>Reference genome sequence of the model plant Setaria.</title>
        <authorList>
            <person name="Bennetzen J.L."/>
            <person name="Schmutz J."/>
            <person name="Wang H."/>
            <person name="Percifield R."/>
            <person name="Hawkins J."/>
            <person name="Pontaroli A.C."/>
            <person name="Estep M."/>
            <person name="Feng L."/>
            <person name="Vaughn J.N."/>
            <person name="Grimwood J."/>
            <person name="Jenkins J."/>
            <person name="Barry K."/>
            <person name="Lindquist E."/>
            <person name="Hellsten U."/>
            <person name="Deshpande S."/>
            <person name="Wang X."/>
            <person name="Wu X."/>
            <person name="Mitros T."/>
            <person name="Triplett J."/>
            <person name="Yang X."/>
            <person name="Ye C.Y."/>
            <person name="Mauro-Herrera M."/>
            <person name="Wang L."/>
            <person name="Li P."/>
            <person name="Sharma M."/>
            <person name="Sharma R."/>
            <person name="Ronald P.C."/>
            <person name="Panaud O."/>
            <person name="Kellogg E.A."/>
            <person name="Brutnell T.P."/>
            <person name="Doust A.N."/>
            <person name="Tuskan G.A."/>
            <person name="Rokhsar D."/>
            <person name="Devos K.M."/>
        </authorList>
    </citation>
    <scope>NUCLEOTIDE SEQUENCE [LARGE SCALE GENOMIC DNA]</scope>
    <source>
        <strain evidence="3">cv. Yugu1</strain>
    </source>
</reference>
<proteinExistence type="predicted"/>
<keyword evidence="3" id="KW-1185">Reference proteome</keyword>
<organism evidence="2 3">
    <name type="scientific">Setaria italica</name>
    <name type="common">Foxtail millet</name>
    <name type="synonym">Panicum italicum</name>
    <dbReference type="NCBI Taxonomy" id="4555"/>
    <lineage>
        <taxon>Eukaryota</taxon>
        <taxon>Viridiplantae</taxon>
        <taxon>Streptophyta</taxon>
        <taxon>Embryophyta</taxon>
        <taxon>Tracheophyta</taxon>
        <taxon>Spermatophyta</taxon>
        <taxon>Magnoliopsida</taxon>
        <taxon>Liliopsida</taxon>
        <taxon>Poales</taxon>
        <taxon>Poaceae</taxon>
        <taxon>PACMAD clade</taxon>
        <taxon>Panicoideae</taxon>
        <taxon>Panicodae</taxon>
        <taxon>Paniceae</taxon>
        <taxon>Cenchrinae</taxon>
        <taxon>Setaria</taxon>
    </lineage>
</organism>
<evidence type="ECO:0000256" key="1">
    <source>
        <dbReference type="SAM" id="SignalP"/>
    </source>
</evidence>
<dbReference type="EnsemblPlants" id="KQK95927">
    <property type="protein sequence ID" value="KQK95927"/>
    <property type="gene ID" value="SETIT_027070mg"/>
</dbReference>
<dbReference type="PROSITE" id="PS51257">
    <property type="entry name" value="PROKAR_LIPOPROTEIN"/>
    <property type="match status" value="1"/>
</dbReference>
<dbReference type="Proteomes" id="UP000004995">
    <property type="component" value="Unassembled WGS sequence"/>
</dbReference>
<accession>K3ZKG4</accession>
<dbReference type="HOGENOM" id="CLU_2254857_0_0_1"/>
<protein>
    <recommendedName>
        <fullName evidence="4">Knottin scorpion toxin-like domain-containing protein</fullName>
    </recommendedName>
</protein>
<evidence type="ECO:0000313" key="3">
    <source>
        <dbReference type="Proteomes" id="UP000004995"/>
    </source>
</evidence>
<keyword evidence="1" id="KW-0732">Signal</keyword>
<feature type="signal peptide" evidence="1">
    <location>
        <begin position="1"/>
        <end position="37"/>
    </location>
</feature>
<evidence type="ECO:0000313" key="2">
    <source>
        <dbReference type="EnsemblPlants" id="KQK95927"/>
    </source>
</evidence>
<name>K3ZKG4_SETIT</name>
<feature type="chain" id="PRO_5010127921" description="Knottin scorpion toxin-like domain-containing protein" evidence="1">
    <location>
        <begin position="38"/>
        <end position="104"/>
    </location>
</feature>
<sequence>MKSTSVDTMSATMHSILASACIILVIMSCALTTSTYAAIGETCYGTRCVKETCDLSCRTRFDETYAGSACKSTIHPFQECCCYYEETPFGPPPPLTPNPTWQQG</sequence>
<dbReference type="Gramene" id="KQK95927">
    <property type="protein sequence ID" value="KQK95927"/>
    <property type="gene ID" value="SETIT_027070mg"/>
</dbReference>
<dbReference type="AlphaFoldDB" id="K3ZKG4"/>
<evidence type="ECO:0008006" key="4">
    <source>
        <dbReference type="Google" id="ProtNLM"/>
    </source>
</evidence>
<reference evidence="2" key="2">
    <citation type="submission" date="2018-08" db="UniProtKB">
        <authorList>
            <consortium name="EnsemblPlants"/>
        </authorList>
    </citation>
    <scope>IDENTIFICATION</scope>
    <source>
        <strain evidence="2">Yugu1</strain>
    </source>
</reference>
<dbReference type="EMBL" id="AGNK02005251">
    <property type="status" value="NOT_ANNOTATED_CDS"/>
    <property type="molecule type" value="Genomic_DNA"/>
</dbReference>
<dbReference type="InParanoid" id="K3ZKG4"/>